<evidence type="ECO:0000313" key="2">
    <source>
        <dbReference type="EMBL" id="JAS22696.1"/>
    </source>
</evidence>
<protein>
    <submittedName>
        <fullName evidence="2">Uncharacterized protein</fullName>
    </submittedName>
</protein>
<dbReference type="AlphaFoldDB" id="A0A1B6DAL5"/>
<proteinExistence type="predicted"/>
<keyword evidence="1" id="KW-0175">Coiled coil</keyword>
<name>A0A1B6DAL5_9HEMI</name>
<accession>A0A1B6DAL5</accession>
<reference evidence="2" key="1">
    <citation type="submission" date="2015-12" db="EMBL/GenBank/DDBJ databases">
        <title>De novo transcriptome assembly of four potential Pierce s Disease insect vectors from Arizona vineyards.</title>
        <authorList>
            <person name="Tassone E.E."/>
        </authorList>
    </citation>
    <scope>NUCLEOTIDE SEQUENCE</scope>
</reference>
<evidence type="ECO:0000256" key="1">
    <source>
        <dbReference type="SAM" id="Coils"/>
    </source>
</evidence>
<organism evidence="2">
    <name type="scientific">Clastoptera arizonana</name>
    <name type="common">Arizona spittle bug</name>
    <dbReference type="NCBI Taxonomy" id="38151"/>
    <lineage>
        <taxon>Eukaryota</taxon>
        <taxon>Metazoa</taxon>
        <taxon>Ecdysozoa</taxon>
        <taxon>Arthropoda</taxon>
        <taxon>Hexapoda</taxon>
        <taxon>Insecta</taxon>
        <taxon>Pterygota</taxon>
        <taxon>Neoptera</taxon>
        <taxon>Paraneoptera</taxon>
        <taxon>Hemiptera</taxon>
        <taxon>Auchenorrhyncha</taxon>
        <taxon>Cercopoidea</taxon>
        <taxon>Clastopteridae</taxon>
        <taxon>Clastoptera</taxon>
    </lineage>
</organism>
<dbReference type="EMBL" id="GEDC01014602">
    <property type="protein sequence ID" value="JAS22696.1"/>
    <property type="molecule type" value="Transcribed_RNA"/>
</dbReference>
<sequence>MENQNMGSLLNVLSQMERKEVEVANRLKLANEKLNLAVTEKNALLKTINDTKSRAALLNMEICKFDSILPKLENEIEDITKNSEELLSETELLKWKQTLIKITTDMVSEKMNIEYAAMEEFVHKYEAMEKENCSDLSNNKHASSKLSNKKDILDKINDLEQEIRNVKTRISGYDKEKLQQEIQILQNRNSAIILRLRRQIQEAEARLRHKRGELNNLKKLHDEQVTYLSTQVEEEYEQK</sequence>
<gene>
    <name evidence="2" type="ORF">g.23218</name>
</gene>
<feature type="coiled-coil region" evidence="1">
    <location>
        <begin position="142"/>
        <end position="220"/>
    </location>
</feature>